<sequence length="178" mass="20594">MTNRENRHWIPVRSERVWAWTALALAAAIVLWGCWSLYQYPASYHTRDFKFTFKNEGSLARIAIFAVLAHYAILFLFQNGLVDRWNTVKKWMIAASRLVRRWHTPAAIIALALIVLHAIGAVLYGLELNFENVSGLLALLVLLPVPISGLFRYRRLDKKWHFRTGLAFAILFLLHAFF</sequence>
<dbReference type="Proteomes" id="UP001256827">
    <property type="component" value="Chromosome"/>
</dbReference>
<feature type="transmembrane region" description="Helical" evidence="1">
    <location>
        <begin position="160"/>
        <end position="177"/>
    </location>
</feature>
<evidence type="ECO:0000313" key="3">
    <source>
        <dbReference type="Proteomes" id="UP001256827"/>
    </source>
</evidence>
<gene>
    <name evidence="2" type="ORF">RGB73_02440</name>
</gene>
<keyword evidence="1" id="KW-1133">Transmembrane helix</keyword>
<name>A0ABY9T5A3_BREBE</name>
<keyword evidence="1" id="KW-0812">Transmembrane</keyword>
<evidence type="ECO:0000313" key="2">
    <source>
        <dbReference type="EMBL" id="WNC15255.1"/>
    </source>
</evidence>
<keyword evidence="3" id="KW-1185">Reference proteome</keyword>
<evidence type="ECO:0008006" key="4">
    <source>
        <dbReference type="Google" id="ProtNLM"/>
    </source>
</evidence>
<feature type="transmembrane region" description="Helical" evidence="1">
    <location>
        <begin position="102"/>
        <end position="126"/>
    </location>
</feature>
<feature type="transmembrane region" description="Helical" evidence="1">
    <location>
        <begin position="132"/>
        <end position="153"/>
    </location>
</feature>
<organism evidence="2 3">
    <name type="scientific">Brevibacillus brevis</name>
    <name type="common">Bacillus brevis</name>
    <dbReference type="NCBI Taxonomy" id="1393"/>
    <lineage>
        <taxon>Bacteria</taxon>
        <taxon>Bacillati</taxon>
        <taxon>Bacillota</taxon>
        <taxon>Bacilli</taxon>
        <taxon>Bacillales</taxon>
        <taxon>Paenibacillaceae</taxon>
        <taxon>Brevibacillus</taxon>
    </lineage>
</organism>
<keyword evidence="1" id="KW-0472">Membrane</keyword>
<feature type="transmembrane region" description="Helical" evidence="1">
    <location>
        <begin position="17"/>
        <end position="38"/>
    </location>
</feature>
<evidence type="ECO:0000256" key="1">
    <source>
        <dbReference type="SAM" id="Phobius"/>
    </source>
</evidence>
<feature type="transmembrane region" description="Helical" evidence="1">
    <location>
        <begin position="58"/>
        <end position="81"/>
    </location>
</feature>
<reference evidence="2 3" key="1">
    <citation type="submission" date="2023-09" db="EMBL/GenBank/DDBJ databases">
        <title>Complete Genome and Methylome dissection of Bacillus brevis NEB573 original source of BbsI restriction endonuclease.</title>
        <authorList>
            <person name="Fomenkov A."/>
            <person name="Roberts R.D."/>
        </authorList>
    </citation>
    <scope>NUCLEOTIDE SEQUENCE [LARGE SCALE GENOMIC DNA]</scope>
    <source>
        <strain evidence="2 3">NEB573</strain>
    </source>
</reference>
<dbReference type="RefSeq" id="WP_310768819.1">
    <property type="nucleotide sequence ID" value="NZ_CP134050.1"/>
</dbReference>
<accession>A0ABY9T5A3</accession>
<protein>
    <recommendedName>
        <fullName evidence="4">Ferric oxidoreductase domain-containing protein</fullName>
    </recommendedName>
</protein>
<proteinExistence type="predicted"/>
<dbReference type="EMBL" id="CP134050">
    <property type="protein sequence ID" value="WNC15255.1"/>
    <property type="molecule type" value="Genomic_DNA"/>
</dbReference>